<accession>A0A4C1WK63</accession>
<evidence type="ECO:0000313" key="1">
    <source>
        <dbReference type="EMBL" id="GBP51240.1"/>
    </source>
</evidence>
<comment type="caution">
    <text evidence="1">The sequence shown here is derived from an EMBL/GenBank/DDBJ whole genome shotgun (WGS) entry which is preliminary data.</text>
</comment>
<gene>
    <name evidence="1" type="ORF">EVAR_85453_1</name>
</gene>
<dbReference type="Proteomes" id="UP000299102">
    <property type="component" value="Unassembled WGS sequence"/>
</dbReference>
<sequence>MNGSPPARLRRSHETFLIIVMIMRRPRANGTPHAHISYLVVTQSSNKAELFIVQRRICEHRADFNIRDILISQTHHEMDRCNQKLA</sequence>
<proteinExistence type="predicted"/>
<name>A0A4C1WK63_EUMVA</name>
<keyword evidence="2" id="KW-1185">Reference proteome</keyword>
<dbReference type="AlphaFoldDB" id="A0A4C1WK63"/>
<reference evidence="1 2" key="1">
    <citation type="journal article" date="2019" name="Commun. Biol.">
        <title>The bagworm genome reveals a unique fibroin gene that provides high tensile strength.</title>
        <authorList>
            <person name="Kono N."/>
            <person name="Nakamura H."/>
            <person name="Ohtoshi R."/>
            <person name="Tomita M."/>
            <person name="Numata K."/>
            <person name="Arakawa K."/>
        </authorList>
    </citation>
    <scope>NUCLEOTIDE SEQUENCE [LARGE SCALE GENOMIC DNA]</scope>
</reference>
<dbReference type="EMBL" id="BGZK01000577">
    <property type="protein sequence ID" value="GBP51240.1"/>
    <property type="molecule type" value="Genomic_DNA"/>
</dbReference>
<protein>
    <submittedName>
        <fullName evidence="1">Uncharacterized protein</fullName>
    </submittedName>
</protein>
<evidence type="ECO:0000313" key="2">
    <source>
        <dbReference type="Proteomes" id="UP000299102"/>
    </source>
</evidence>
<organism evidence="1 2">
    <name type="scientific">Eumeta variegata</name>
    <name type="common">Bagworm moth</name>
    <name type="synonym">Eumeta japonica</name>
    <dbReference type="NCBI Taxonomy" id="151549"/>
    <lineage>
        <taxon>Eukaryota</taxon>
        <taxon>Metazoa</taxon>
        <taxon>Ecdysozoa</taxon>
        <taxon>Arthropoda</taxon>
        <taxon>Hexapoda</taxon>
        <taxon>Insecta</taxon>
        <taxon>Pterygota</taxon>
        <taxon>Neoptera</taxon>
        <taxon>Endopterygota</taxon>
        <taxon>Lepidoptera</taxon>
        <taxon>Glossata</taxon>
        <taxon>Ditrysia</taxon>
        <taxon>Tineoidea</taxon>
        <taxon>Psychidae</taxon>
        <taxon>Oiketicinae</taxon>
        <taxon>Eumeta</taxon>
    </lineage>
</organism>